<dbReference type="STRING" id="1185767.IIF7_10198"/>
<gene>
    <name evidence="2" type="ORF">IIF7_10198</name>
</gene>
<dbReference type="Proteomes" id="UP000192746">
    <property type="component" value="Unassembled WGS sequence"/>
</dbReference>
<dbReference type="Pfam" id="PF01261">
    <property type="entry name" value="AP_endonuc_2"/>
    <property type="match status" value="1"/>
</dbReference>
<evidence type="ECO:0000259" key="1">
    <source>
        <dbReference type="Pfam" id="PF01261"/>
    </source>
</evidence>
<proteinExistence type="predicted"/>
<sequence length="333" mass="37282">MNKKLSRFRILILGVIVFNLLLLSCKNKEAENKDDSSAAIDSTESNEPFFKLSLAQWSLEKPIHEGELDPVDFAEKAKELGFNGIEYVNQLYFDKYRNSEDPEAAFSQLLDTLKAKSEEFDVKNVLIMVDGEGDLAANDDTERADAVEKHKRWVDAAKFLGCHAIRVNLFGSNNEAEWKSNAVKGLTEISNYASTQKINVLVENHGGLSSNGKLIAEVMEEVDLPNCGTLPDFGNFCLKRKDGKMWGTECIEEYPVYQGVEEMIPFAKAVSAKTYEFDENGKETTLDIGRILKIVKDSGYKGWIGVEYEGTGLEPEEGILKTKELLLNEAKQL</sequence>
<evidence type="ECO:0000313" key="2">
    <source>
        <dbReference type="EMBL" id="ORL45575.1"/>
    </source>
</evidence>
<dbReference type="EMBL" id="ARYN01000008">
    <property type="protein sequence ID" value="ORL45575.1"/>
    <property type="molecule type" value="Genomic_DNA"/>
</dbReference>
<protein>
    <submittedName>
        <fullName evidence="2">Xylose isomerase-like protein</fullName>
    </submittedName>
</protein>
<dbReference type="PROSITE" id="PS51257">
    <property type="entry name" value="PROKAR_LIPOPROTEIN"/>
    <property type="match status" value="1"/>
</dbReference>
<keyword evidence="3" id="KW-1185">Reference proteome</keyword>
<dbReference type="PANTHER" id="PTHR12110">
    <property type="entry name" value="HYDROXYPYRUVATE ISOMERASE"/>
    <property type="match status" value="1"/>
</dbReference>
<name>A0A1Y1T4S9_9FLAO</name>
<accession>A0A1Y1T4S9</accession>
<dbReference type="PANTHER" id="PTHR12110:SF53">
    <property type="entry name" value="BLR5974 PROTEIN"/>
    <property type="match status" value="1"/>
</dbReference>
<dbReference type="AlphaFoldDB" id="A0A1Y1T4S9"/>
<reference evidence="2 3" key="1">
    <citation type="submission" date="2013-04" db="EMBL/GenBank/DDBJ databases">
        <title>Zunongwangia sp. 22II14-10F7 Genome Sequencing.</title>
        <authorList>
            <person name="Lai Q."/>
            <person name="Shao Z."/>
        </authorList>
    </citation>
    <scope>NUCLEOTIDE SEQUENCE [LARGE SCALE GENOMIC DNA]</scope>
    <source>
        <strain evidence="2 3">22II14-10F7</strain>
    </source>
</reference>
<dbReference type="SUPFAM" id="SSF51658">
    <property type="entry name" value="Xylose isomerase-like"/>
    <property type="match status" value="1"/>
</dbReference>
<evidence type="ECO:0000313" key="3">
    <source>
        <dbReference type="Proteomes" id="UP000192746"/>
    </source>
</evidence>
<dbReference type="RefSeq" id="WP_084841582.1">
    <property type="nucleotide sequence ID" value="NZ_ARYN01000008.1"/>
</dbReference>
<keyword evidence="2" id="KW-0413">Isomerase</keyword>
<organism evidence="2 3">
    <name type="scientific">Zunongwangia atlantica 22II14-10F7</name>
    <dbReference type="NCBI Taxonomy" id="1185767"/>
    <lineage>
        <taxon>Bacteria</taxon>
        <taxon>Pseudomonadati</taxon>
        <taxon>Bacteroidota</taxon>
        <taxon>Flavobacteriia</taxon>
        <taxon>Flavobacteriales</taxon>
        <taxon>Flavobacteriaceae</taxon>
        <taxon>Zunongwangia</taxon>
    </lineage>
</organism>
<comment type="caution">
    <text evidence="2">The sequence shown here is derived from an EMBL/GenBank/DDBJ whole genome shotgun (WGS) entry which is preliminary data.</text>
</comment>
<dbReference type="InterPro" id="IPR036237">
    <property type="entry name" value="Xyl_isomerase-like_sf"/>
</dbReference>
<dbReference type="InterPro" id="IPR013022">
    <property type="entry name" value="Xyl_isomerase-like_TIM-brl"/>
</dbReference>
<dbReference type="GO" id="GO:0016853">
    <property type="term" value="F:isomerase activity"/>
    <property type="evidence" value="ECO:0007669"/>
    <property type="project" value="UniProtKB-KW"/>
</dbReference>
<feature type="domain" description="Xylose isomerase-like TIM barrel" evidence="1">
    <location>
        <begin position="75"/>
        <end position="324"/>
    </location>
</feature>
<dbReference type="InterPro" id="IPR050312">
    <property type="entry name" value="IolE/XylAMocC-like"/>
</dbReference>
<dbReference type="OrthoDB" id="1114629at2"/>
<dbReference type="Gene3D" id="3.20.20.150">
    <property type="entry name" value="Divalent-metal-dependent TIM barrel enzymes"/>
    <property type="match status" value="1"/>
</dbReference>